<dbReference type="PANTHER" id="PTHR39175:SF1">
    <property type="entry name" value="FAMILY PROTEIN, PUTATIVE (AFU_ORTHOLOGUE AFUA_3G15060)-RELATED"/>
    <property type="match status" value="1"/>
</dbReference>
<dbReference type="EMBL" id="PIOC01000017">
    <property type="protein sequence ID" value="RDW18116.1"/>
    <property type="molecule type" value="Genomic_DNA"/>
</dbReference>
<dbReference type="Gene3D" id="3.10.180.10">
    <property type="entry name" value="2,3-Dihydroxybiphenyl 1,2-Dioxygenase, domain 1"/>
    <property type="match status" value="1"/>
</dbReference>
<comment type="caution">
    <text evidence="2">The sequence shown here is derived from an EMBL/GenBank/DDBJ whole genome shotgun (WGS) entry which is preliminary data.</text>
</comment>
<reference evidence="3" key="1">
    <citation type="submission" date="2017-11" db="EMBL/GenBank/DDBJ databases">
        <authorList>
            <person name="Zhu W."/>
        </authorList>
    </citation>
    <scope>NUCLEOTIDE SEQUENCE [LARGE SCALE GENOMIC DNA]</scope>
    <source>
        <strain evidence="3">CAU 1183</strain>
    </source>
</reference>
<dbReference type="InterPro" id="IPR037523">
    <property type="entry name" value="VOC_core"/>
</dbReference>
<dbReference type="InterPro" id="IPR029068">
    <property type="entry name" value="Glyas_Bleomycin-R_OHBP_Dase"/>
</dbReference>
<dbReference type="AlphaFoldDB" id="A0A3D8PPP4"/>
<dbReference type="Proteomes" id="UP000257143">
    <property type="component" value="Unassembled WGS sequence"/>
</dbReference>
<proteinExistence type="predicted"/>
<dbReference type="Pfam" id="PF00903">
    <property type="entry name" value="Glyoxalase"/>
    <property type="match status" value="1"/>
</dbReference>
<keyword evidence="3" id="KW-1185">Reference proteome</keyword>
<dbReference type="OrthoDB" id="9813630at2"/>
<name>A0A3D8PPP4_9BACI</name>
<dbReference type="SUPFAM" id="SSF54593">
    <property type="entry name" value="Glyoxalase/Bleomycin resistance protein/Dihydroxybiphenyl dioxygenase"/>
    <property type="match status" value="1"/>
</dbReference>
<dbReference type="PROSITE" id="PS51819">
    <property type="entry name" value="VOC"/>
    <property type="match status" value="1"/>
</dbReference>
<accession>A0A3D8PPP4</accession>
<gene>
    <name evidence="2" type="ORF">CWR48_11020</name>
</gene>
<organism evidence="2 3">
    <name type="scientific">Oceanobacillus arenosus</name>
    <dbReference type="NCBI Taxonomy" id="1229153"/>
    <lineage>
        <taxon>Bacteria</taxon>
        <taxon>Bacillati</taxon>
        <taxon>Bacillota</taxon>
        <taxon>Bacilli</taxon>
        <taxon>Bacillales</taxon>
        <taxon>Bacillaceae</taxon>
        <taxon>Oceanobacillus</taxon>
    </lineage>
</organism>
<feature type="domain" description="VOC" evidence="1">
    <location>
        <begin position="7"/>
        <end position="121"/>
    </location>
</feature>
<sequence>MDFHYESIDHIQLAAPHGSEEQAREFYKDILGFQEVQKPALLQKNGGVWFRFGFVEIHIGIEEPFNAARKAHPAFRVKHLDGMKAYLITKNVAYTEDDRLPGANRFYIHDPFGNRLEFLEWQ</sequence>
<dbReference type="PANTHER" id="PTHR39175">
    <property type="entry name" value="FAMILY PROTEIN, PUTATIVE (AFU_ORTHOLOGUE AFUA_3G15060)-RELATED"/>
    <property type="match status" value="1"/>
</dbReference>
<evidence type="ECO:0000313" key="2">
    <source>
        <dbReference type="EMBL" id="RDW18116.1"/>
    </source>
</evidence>
<evidence type="ECO:0000259" key="1">
    <source>
        <dbReference type="PROSITE" id="PS51819"/>
    </source>
</evidence>
<evidence type="ECO:0000313" key="3">
    <source>
        <dbReference type="Proteomes" id="UP000257143"/>
    </source>
</evidence>
<protein>
    <submittedName>
        <fullName evidence="2">Glyoxalase</fullName>
    </submittedName>
</protein>
<dbReference type="RefSeq" id="WP_115773298.1">
    <property type="nucleotide sequence ID" value="NZ_PIOC01000017.1"/>
</dbReference>
<dbReference type="InterPro" id="IPR004360">
    <property type="entry name" value="Glyas_Fos-R_dOase_dom"/>
</dbReference>